<keyword evidence="4" id="KW-0645">Protease</keyword>
<dbReference type="InterPro" id="IPR050164">
    <property type="entry name" value="Peptidase_C19"/>
</dbReference>
<dbReference type="CDD" id="cd02257">
    <property type="entry name" value="Peptidase_C19"/>
    <property type="match status" value="1"/>
</dbReference>
<protein>
    <recommendedName>
        <fullName evidence="3">ubiquitinyl hydrolase 1</fullName>
        <ecNumber evidence="3">3.4.19.12</ecNumber>
    </recommendedName>
</protein>
<keyword evidence="5" id="KW-0833">Ubl conjugation pathway</keyword>
<organism evidence="10 11">
    <name type="scientific">Durusdinium trenchii</name>
    <dbReference type="NCBI Taxonomy" id="1381693"/>
    <lineage>
        <taxon>Eukaryota</taxon>
        <taxon>Sar</taxon>
        <taxon>Alveolata</taxon>
        <taxon>Dinophyceae</taxon>
        <taxon>Suessiales</taxon>
        <taxon>Symbiodiniaceae</taxon>
        <taxon>Durusdinium</taxon>
    </lineage>
</organism>
<dbReference type="InterPro" id="IPR038765">
    <property type="entry name" value="Papain-like_cys_pep_sf"/>
</dbReference>
<evidence type="ECO:0000256" key="7">
    <source>
        <dbReference type="ARBA" id="ARBA00022807"/>
    </source>
</evidence>
<evidence type="ECO:0000256" key="8">
    <source>
        <dbReference type="SAM" id="MobiDB-lite"/>
    </source>
</evidence>
<dbReference type="Gene3D" id="3.90.70.10">
    <property type="entry name" value="Cysteine proteinases"/>
    <property type="match status" value="1"/>
</dbReference>
<comment type="caution">
    <text evidence="10">The sequence shown here is derived from an EMBL/GenBank/DDBJ whole genome shotgun (WGS) entry which is preliminary data.</text>
</comment>
<feature type="domain" description="USP" evidence="9">
    <location>
        <begin position="5"/>
        <end position="283"/>
    </location>
</feature>
<reference evidence="10 11" key="1">
    <citation type="submission" date="2024-02" db="EMBL/GenBank/DDBJ databases">
        <authorList>
            <person name="Chen Y."/>
            <person name="Shah S."/>
            <person name="Dougan E. K."/>
            <person name="Thang M."/>
            <person name="Chan C."/>
        </authorList>
    </citation>
    <scope>NUCLEOTIDE SEQUENCE [LARGE SCALE GENOMIC DNA]</scope>
</reference>
<gene>
    <name evidence="10" type="ORF">SCF082_LOCUS27205</name>
</gene>
<evidence type="ECO:0000259" key="9">
    <source>
        <dbReference type="PROSITE" id="PS50235"/>
    </source>
</evidence>
<evidence type="ECO:0000256" key="3">
    <source>
        <dbReference type="ARBA" id="ARBA00012759"/>
    </source>
</evidence>
<evidence type="ECO:0000256" key="1">
    <source>
        <dbReference type="ARBA" id="ARBA00000707"/>
    </source>
</evidence>
<evidence type="ECO:0000256" key="6">
    <source>
        <dbReference type="ARBA" id="ARBA00022801"/>
    </source>
</evidence>
<accession>A0ABP0MBW3</accession>
<keyword evidence="7" id="KW-0788">Thiol protease</keyword>
<evidence type="ECO:0000256" key="2">
    <source>
        <dbReference type="ARBA" id="ARBA00009085"/>
    </source>
</evidence>
<dbReference type="PANTHER" id="PTHR24006:SF758">
    <property type="entry name" value="UBIQUITIN CARBOXYL-TERMINAL HYDROLASE 36"/>
    <property type="match status" value="1"/>
</dbReference>
<evidence type="ECO:0000256" key="4">
    <source>
        <dbReference type="ARBA" id="ARBA00022670"/>
    </source>
</evidence>
<dbReference type="EC" id="3.4.19.12" evidence="3"/>
<evidence type="ECO:0000313" key="10">
    <source>
        <dbReference type="EMBL" id="CAK9048972.1"/>
    </source>
</evidence>
<dbReference type="PROSITE" id="PS50235">
    <property type="entry name" value="USP_3"/>
    <property type="match status" value="1"/>
</dbReference>
<name>A0ABP0MBW3_9DINO</name>
<dbReference type="Pfam" id="PF00443">
    <property type="entry name" value="UCH"/>
    <property type="match status" value="1"/>
</dbReference>
<dbReference type="EMBL" id="CAXAMM010020924">
    <property type="protein sequence ID" value="CAK9048972.1"/>
    <property type="molecule type" value="Genomic_DNA"/>
</dbReference>
<feature type="non-terminal residue" evidence="10">
    <location>
        <position position="1"/>
    </location>
</feature>
<keyword evidence="11" id="KW-1185">Reference proteome</keyword>
<dbReference type="InterPro" id="IPR001394">
    <property type="entry name" value="Peptidase_C19_UCH"/>
</dbReference>
<dbReference type="InterPro" id="IPR028889">
    <property type="entry name" value="USP"/>
</dbReference>
<sequence>FSFRGVFPNVSGTSCWLASLLQSMFARLPIVNSISQHQQTRQCGSSCWQCALRETHAVSSPRESATDLEPVWTEPLRGLQLTFDRQQDPLEFLGKLAAIDLGVLNILTVEYLQTRSHEVRCQCPIELPTCQPVLAPHPVALISLPPFDETAALDLTDLLLPHSEEIVDGGLECPLCKVKSVLHQVSSWHLGDVALIQLVRETDPGLPLNRTAVFAPPEFEHANYVYRLRAAVLHRGDSYRRGHYVAFVLAPDDVWVQYNDGDVHPSAEGTKPARASGLPQGSMPPDILPEGHGRDALDFSAPLSASLTEDGTGATETLQATASAIHQPQMPPQFLPESHGHDALGDHALHLLELFENAGDCRAFLSELPLFSADPEVTLDKIAEHYQAQVSDLCLDNVNSHAALEVVPWIGDTMVYPLAVLLEATARATAIPLVFWIDLVQSFGNAVVHKRAGVQLTERYHTKNRYWMVGTANVAEGKSPAMMPVVEAVERALHQNTAFTVGSPGDQFHLQQGSTSAAAREKLRFCDGYLAIHSDEAGACLCPAFANGGATDPSKFIDFQL</sequence>
<dbReference type="Proteomes" id="UP001642464">
    <property type="component" value="Unassembled WGS sequence"/>
</dbReference>
<comment type="similarity">
    <text evidence="2">Belongs to the peptidase C19 family.</text>
</comment>
<evidence type="ECO:0000256" key="5">
    <source>
        <dbReference type="ARBA" id="ARBA00022786"/>
    </source>
</evidence>
<dbReference type="PANTHER" id="PTHR24006">
    <property type="entry name" value="UBIQUITIN CARBOXYL-TERMINAL HYDROLASE"/>
    <property type="match status" value="1"/>
</dbReference>
<evidence type="ECO:0000313" key="11">
    <source>
        <dbReference type="Proteomes" id="UP001642464"/>
    </source>
</evidence>
<comment type="catalytic activity">
    <reaction evidence="1">
        <text>Thiol-dependent hydrolysis of ester, thioester, amide, peptide and isopeptide bonds formed by the C-terminal Gly of ubiquitin (a 76-residue protein attached to proteins as an intracellular targeting signal).</text>
        <dbReference type="EC" id="3.4.19.12"/>
    </reaction>
</comment>
<feature type="non-terminal residue" evidence="10">
    <location>
        <position position="561"/>
    </location>
</feature>
<keyword evidence="6" id="KW-0378">Hydrolase</keyword>
<proteinExistence type="inferred from homology"/>
<feature type="region of interest" description="Disordered" evidence="8">
    <location>
        <begin position="265"/>
        <end position="295"/>
    </location>
</feature>
<dbReference type="SUPFAM" id="SSF54001">
    <property type="entry name" value="Cysteine proteinases"/>
    <property type="match status" value="1"/>
</dbReference>